<feature type="compositionally biased region" description="Polar residues" evidence="1">
    <location>
        <begin position="47"/>
        <end position="56"/>
    </location>
</feature>
<comment type="caution">
    <text evidence="2">The sequence shown here is derived from an EMBL/GenBank/DDBJ whole genome shotgun (WGS) entry which is preliminary data.</text>
</comment>
<accession>A0A1J4K8J8</accession>
<feature type="region of interest" description="Disordered" evidence="1">
    <location>
        <begin position="193"/>
        <end position="258"/>
    </location>
</feature>
<feature type="compositionally biased region" description="Polar residues" evidence="1">
    <location>
        <begin position="208"/>
        <end position="221"/>
    </location>
</feature>
<name>A0A1J4K8J8_9EUKA</name>
<evidence type="ECO:0000256" key="1">
    <source>
        <dbReference type="SAM" id="MobiDB-lite"/>
    </source>
</evidence>
<sequence length="258" mass="30234">MEKSSRRQQSTSEKTQVPEKKVQKSTNLQSHQNLQRRQTQRIEADQESNNPAQTYPQVPYPNFQPNFGFPYQYPYYYSAPYSTHANSGLSLNYTREKMSNTTQNYGNKEQNDDIEYHEFDEEEEEEEDLNEILSEIDNEISMVNSHLSVLYQRRLNILSRIDPNLTQKYGYPYDYEFDPYYYYYGGYGNGEAENDSDDYDYEEDEEIAQSSENVTSKSPQGGFSPGKAPAKPAAKKQQGKQTTCYRGSPKNYWNQYLY</sequence>
<feature type="compositionally biased region" description="Polar residues" evidence="1">
    <location>
        <begin position="24"/>
        <end position="37"/>
    </location>
</feature>
<dbReference type="RefSeq" id="XP_068360344.1">
    <property type="nucleotide sequence ID" value="XM_068490059.1"/>
</dbReference>
<gene>
    <name evidence="2" type="ORF">TRFO_01368</name>
</gene>
<proteinExistence type="predicted"/>
<dbReference type="VEuPathDB" id="TrichDB:TRFO_01368"/>
<evidence type="ECO:0000313" key="2">
    <source>
        <dbReference type="EMBL" id="OHT07208.1"/>
    </source>
</evidence>
<dbReference type="GeneID" id="94824763"/>
<reference evidence="2" key="1">
    <citation type="submission" date="2016-10" db="EMBL/GenBank/DDBJ databases">
        <authorList>
            <person name="Benchimol M."/>
            <person name="Almeida L.G."/>
            <person name="Vasconcelos A.T."/>
            <person name="Perreira-Neves A."/>
            <person name="Rosa I.A."/>
            <person name="Tasca T."/>
            <person name="Bogo M.R."/>
            <person name="de Souza W."/>
        </authorList>
    </citation>
    <scope>NUCLEOTIDE SEQUENCE [LARGE SCALE GENOMIC DNA]</scope>
    <source>
        <strain evidence="2">K</strain>
    </source>
</reference>
<protein>
    <submittedName>
        <fullName evidence="2">Uncharacterized protein</fullName>
    </submittedName>
</protein>
<feature type="compositionally biased region" description="Acidic residues" evidence="1">
    <location>
        <begin position="193"/>
        <end position="207"/>
    </location>
</feature>
<dbReference type="AlphaFoldDB" id="A0A1J4K8J8"/>
<organism evidence="2 3">
    <name type="scientific">Tritrichomonas foetus</name>
    <dbReference type="NCBI Taxonomy" id="1144522"/>
    <lineage>
        <taxon>Eukaryota</taxon>
        <taxon>Metamonada</taxon>
        <taxon>Parabasalia</taxon>
        <taxon>Tritrichomonadida</taxon>
        <taxon>Tritrichomonadidae</taxon>
        <taxon>Tritrichomonas</taxon>
    </lineage>
</organism>
<evidence type="ECO:0000313" key="3">
    <source>
        <dbReference type="Proteomes" id="UP000179807"/>
    </source>
</evidence>
<feature type="region of interest" description="Disordered" evidence="1">
    <location>
        <begin position="1"/>
        <end position="61"/>
    </location>
</feature>
<keyword evidence="3" id="KW-1185">Reference proteome</keyword>
<dbReference type="Proteomes" id="UP000179807">
    <property type="component" value="Unassembled WGS sequence"/>
</dbReference>
<dbReference type="EMBL" id="MLAK01000704">
    <property type="protein sequence ID" value="OHT07208.1"/>
    <property type="molecule type" value="Genomic_DNA"/>
</dbReference>